<dbReference type="KEGG" id="sphu:SPPYR_1406"/>
<protein>
    <recommendedName>
        <fullName evidence="1">Carboxymuconolactone decarboxylase-like domain-containing protein</fullName>
    </recommendedName>
</protein>
<gene>
    <name evidence="2" type="ORF">SPPYR_1406</name>
</gene>
<dbReference type="PANTHER" id="PTHR34846:SF11">
    <property type="entry name" value="4-CARBOXYMUCONOLACTONE DECARBOXYLASE FAMILY PROTEIN (AFU_ORTHOLOGUE AFUA_6G11590)"/>
    <property type="match status" value="1"/>
</dbReference>
<dbReference type="Gene3D" id="1.20.1290.10">
    <property type="entry name" value="AhpD-like"/>
    <property type="match status" value="1"/>
</dbReference>
<evidence type="ECO:0000259" key="1">
    <source>
        <dbReference type="Pfam" id="PF02627"/>
    </source>
</evidence>
<dbReference type="GO" id="GO:0051920">
    <property type="term" value="F:peroxiredoxin activity"/>
    <property type="evidence" value="ECO:0007669"/>
    <property type="project" value="InterPro"/>
</dbReference>
<accession>A0A1Y5PV33</accession>
<dbReference type="PANTHER" id="PTHR34846">
    <property type="entry name" value="4-CARBOXYMUCONOLACTONE DECARBOXYLASE FAMILY PROTEIN (AFU_ORTHOLOGUE AFUA_6G11590)"/>
    <property type="match status" value="1"/>
</dbReference>
<dbReference type="InterPro" id="IPR003779">
    <property type="entry name" value="CMD-like"/>
</dbReference>
<dbReference type="EMBL" id="LT598653">
    <property type="protein sequence ID" value="SBV32526.1"/>
    <property type="molecule type" value="Genomic_DNA"/>
</dbReference>
<name>A0A1Y5PV33_9SPHN</name>
<dbReference type="Pfam" id="PF02627">
    <property type="entry name" value="CMD"/>
    <property type="match status" value="1"/>
</dbReference>
<evidence type="ECO:0000313" key="2">
    <source>
        <dbReference type="EMBL" id="SBV32526.1"/>
    </source>
</evidence>
<dbReference type="InterPro" id="IPR029032">
    <property type="entry name" value="AhpD-like"/>
</dbReference>
<feature type="domain" description="Carboxymuconolactone decarboxylase-like" evidence="1">
    <location>
        <begin position="41"/>
        <end position="123"/>
    </location>
</feature>
<organism evidence="2">
    <name type="scientific">uncultured Sphingopyxis sp</name>
    <dbReference type="NCBI Taxonomy" id="310581"/>
    <lineage>
        <taxon>Bacteria</taxon>
        <taxon>Pseudomonadati</taxon>
        <taxon>Pseudomonadota</taxon>
        <taxon>Alphaproteobacteria</taxon>
        <taxon>Sphingomonadales</taxon>
        <taxon>Sphingomonadaceae</taxon>
        <taxon>Sphingopyxis</taxon>
        <taxon>environmental samples</taxon>
    </lineage>
</organism>
<sequence>MTRIALLTDEEAAPAARAIFDEMTGRGAKIPDLYRLLAHAPDLFEAWTRLAWPLRSAEHTERGLRELLIMRVAILTRAEYEWAHHWGLAVAAGVDEQKLHALAAWRGSHLFDETERHALAFADALIEGGEVPPDIYAALSAHFAPAQMIHLALTISFYVCVSHMASAFELSLEPAYAGKTPLPAAGVPCAGR</sequence>
<dbReference type="SUPFAM" id="SSF69118">
    <property type="entry name" value="AhpD-like"/>
    <property type="match status" value="1"/>
</dbReference>
<dbReference type="AlphaFoldDB" id="A0A1Y5PV33"/>
<reference evidence="2" key="1">
    <citation type="submission" date="2016-03" db="EMBL/GenBank/DDBJ databases">
        <authorList>
            <person name="Ploux O."/>
        </authorList>
    </citation>
    <scope>NUCLEOTIDE SEQUENCE</scope>
    <source>
        <strain evidence="2">UC10</strain>
    </source>
</reference>
<dbReference type="RefSeq" id="WP_184100607.1">
    <property type="nucleotide sequence ID" value="NZ_LT598653.1"/>
</dbReference>
<proteinExistence type="predicted"/>